<evidence type="ECO:0000313" key="1">
    <source>
        <dbReference type="Proteomes" id="UP000887580"/>
    </source>
</evidence>
<reference evidence="2" key="1">
    <citation type="submission" date="2022-11" db="UniProtKB">
        <authorList>
            <consortium name="WormBaseParasite"/>
        </authorList>
    </citation>
    <scope>IDENTIFICATION</scope>
</reference>
<dbReference type="WBParaSite" id="PS1159_v2.g17484.t1">
    <property type="protein sequence ID" value="PS1159_v2.g17484.t1"/>
    <property type="gene ID" value="PS1159_v2.g17484"/>
</dbReference>
<dbReference type="Proteomes" id="UP000887580">
    <property type="component" value="Unplaced"/>
</dbReference>
<name>A0AC35FH56_9BILA</name>
<sequence>MKFTIFDPRKVESIEVEIGKIMKEIKTLPIFRKPIIASGSYGSEKISNMEELEEFVTSEVKNNNQTCYLMEECIDGKDMTEFWAYSILLPDGTCVPYSCVFTTQGLTHAEHLKKGCPILFQGLPFEECEDRFPKLAEFLVDVAHKLKPPAPHVFAVQGFQLRPNTSEYLLTEVAYRIGGGRDTPATYFGTGISQETAVLSCHLNPNYQIRRDPNSPAFRRLFLWYPCVNGTLKNQKGIKKNSPITSNLEYQWYKIPGEKMDTAQSTSDYLLCLKIDNINLKEAQKDADWIAENYSPHVKHFY</sequence>
<proteinExistence type="predicted"/>
<organism evidence="1 2">
    <name type="scientific">Panagrolaimus sp. PS1159</name>
    <dbReference type="NCBI Taxonomy" id="55785"/>
    <lineage>
        <taxon>Eukaryota</taxon>
        <taxon>Metazoa</taxon>
        <taxon>Ecdysozoa</taxon>
        <taxon>Nematoda</taxon>
        <taxon>Chromadorea</taxon>
        <taxon>Rhabditida</taxon>
        <taxon>Tylenchina</taxon>
        <taxon>Panagrolaimomorpha</taxon>
        <taxon>Panagrolaimoidea</taxon>
        <taxon>Panagrolaimidae</taxon>
        <taxon>Panagrolaimus</taxon>
    </lineage>
</organism>
<accession>A0AC35FH56</accession>
<evidence type="ECO:0000313" key="2">
    <source>
        <dbReference type="WBParaSite" id="PS1159_v2.g17484.t1"/>
    </source>
</evidence>
<protein>
    <submittedName>
        <fullName evidence="2">ATP-grasp domain-containing protein</fullName>
    </submittedName>
</protein>